<dbReference type="RefSeq" id="WP_379900209.1">
    <property type="nucleotide sequence ID" value="NZ_JBHRTR010000025.1"/>
</dbReference>
<evidence type="ECO:0000256" key="4">
    <source>
        <dbReference type="ARBA" id="ARBA00022475"/>
    </source>
</evidence>
<name>A0ABV7KZC0_9PROT</name>
<comment type="similarity">
    <text evidence="2">Belongs to the MotA family.</text>
</comment>
<protein>
    <submittedName>
        <fullName evidence="11">Motility protein A</fullName>
    </submittedName>
</protein>
<evidence type="ECO:0000256" key="7">
    <source>
        <dbReference type="ARBA" id="ARBA00022989"/>
    </source>
</evidence>
<comment type="caution">
    <text evidence="11">The sequence shown here is derived from an EMBL/GenBank/DDBJ whole genome shotgun (WGS) entry which is preliminary data.</text>
</comment>
<proteinExistence type="inferred from homology"/>
<feature type="domain" description="MotA/TolQ/ExbB proton channel" evidence="10">
    <location>
        <begin position="126"/>
        <end position="237"/>
    </location>
</feature>
<dbReference type="Proteomes" id="UP001595528">
    <property type="component" value="Unassembled WGS sequence"/>
</dbReference>
<dbReference type="Pfam" id="PF01618">
    <property type="entry name" value="MotA_ExbB"/>
    <property type="match status" value="1"/>
</dbReference>
<feature type="transmembrane region" description="Helical" evidence="9">
    <location>
        <begin position="204"/>
        <end position="224"/>
    </location>
</feature>
<comment type="subcellular location">
    <subcellularLocation>
        <location evidence="1">Cell membrane</location>
        <topology evidence="1">Multi-pass membrane protein</topology>
    </subcellularLocation>
</comment>
<dbReference type="EMBL" id="JBHRTR010000025">
    <property type="protein sequence ID" value="MFC3227761.1"/>
    <property type="molecule type" value="Genomic_DNA"/>
</dbReference>
<evidence type="ECO:0000256" key="6">
    <source>
        <dbReference type="ARBA" id="ARBA00022779"/>
    </source>
</evidence>
<feature type="transmembrane region" description="Helical" evidence="9">
    <location>
        <begin position="25"/>
        <end position="45"/>
    </location>
</feature>
<evidence type="ECO:0000256" key="5">
    <source>
        <dbReference type="ARBA" id="ARBA00022692"/>
    </source>
</evidence>
<sequence>MAEYEEAGQGVAEEEAEPRFRGLDLATVLGLTGAVFLIVAAIVLGGSPGSFFDVPAIMIVILGTYAVTMVSFSARDVFAAQRVVAQAFFRRLEQPSDMTLMMLRLSDKARRDSPLSLQSILDQLDEEEYLFQALQMVVDTVPPDEIERVLRREMNSISQRTMKSVAVLRRASEVAPAMGLIGTLVGLVQMLGNLSTPESIGPGMAVALLTTFYGAIMANVFFAPIASKLERNAEELMLLHNIILIAAVSIARQENPRRLETLLNTLLPPAERVSLYG</sequence>
<feature type="transmembrane region" description="Helical" evidence="9">
    <location>
        <begin position="174"/>
        <end position="192"/>
    </location>
</feature>
<keyword evidence="8 9" id="KW-0472">Membrane</keyword>
<keyword evidence="3" id="KW-0813">Transport</keyword>
<organism evidence="11 12">
    <name type="scientific">Marinibaculum pumilum</name>
    <dbReference type="NCBI Taxonomy" id="1766165"/>
    <lineage>
        <taxon>Bacteria</taxon>
        <taxon>Pseudomonadati</taxon>
        <taxon>Pseudomonadota</taxon>
        <taxon>Alphaproteobacteria</taxon>
        <taxon>Rhodospirillales</taxon>
        <taxon>Rhodospirillaceae</taxon>
        <taxon>Marinibaculum</taxon>
    </lineage>
</organism>
<evidence type="ECO:0000313" key="11">
    <source>
        <dbReference type="EMBL" id="MFC3227761.1"/>
    </source>
</evidence>
<evidence type="ECO:0000256" key="8">
    <source>
        <dbReference type="ARBA" id="ARBA00023136"/>
    </source>
</evidence>
<keyword evidence="4" id="KW-1003">Cell membrane</keyword>
<dbReference type="InterPro" id="IPR047055">
    <property type="entry name" value="MotA-like"/>
</dbReference>
<dbReference type="InterPro" id="IPR000540">
    <property type="entry name" value="Flag_MotA_CS"/>
</dbReference>
<dbReference type="PROSITE" id="PS01307">
    <property type="entry name" value="MOTA"/>
    <property type="match status" value="1"/>
</dbReference>
<evidence type="ECO:0000256" key="9">
    <source>
        <dbReference type="SAM" id="Phobius"/>
    </source>
</evidence>
<accession>A0ABV7KZC0</accession>
<dbReference type="PANTHER" id="PTHR30433:SF2">
    <property type="entry name" value="MOTILITY PROTEIN A"/>
    <property type="match status" value="1"/>
</dbReference>
<evidence type="ECO:0000256" key="2">
    <source>
        <dbReference type="ARBA" id="ARBA00008038"/>
    </source>
</evidence>
<keyword evidence="12" id="KW-1185">Reference proteome</keyword>
<evidence type="ECO:0000256" key="1">
    <source>
        <dbReference type="ARBA" id="ARBA00004651"/>
    </source>
</evidence>
<keyword evidence="5 9" id="KW-0812">Transmembrane</keyword>
<keyword evidence="7 9" id="KW-1133">Transmembrane helix</keyword>
<dbReference type="InterPro" id="IPR002898">
    <property type="entry name" value="MotA_ExbB_proton_chnl"/>
</dbReference>
<gene>
    <name evidence="11" type="ORF">ACFOGJ_10995</name>
</gene>
<evidence type="ECO:0000256" key="3">
    <source>
        <dbReference type="ARBA" id="ARBA00022448"/>
    </source>
</evidence>
<reference evidence="12" key="1">
    <citation type="journal article" date="2019" name="Int. J. Syst. Evol. Microbiol.">
        <title>The Global Catalogue of Microorganisms (GCM) 10K type strain sequencing project: providing services to taxonomists for standard genome sequencing and annotation.</title>
        <authorList>
            <consortium name="The Broad Institute Genomics Platform"/>
            <consortium name="The Broad Institute Genome Sequencing Center for Infectious Disease"/>
            <person name="Wu L."/>
            <person name="Ma J."/>
        </authorList>
    </citation>
    <scope>NUCLEOTIDE SEQUENCE [LARGE SCALE GENOMIC DNA]</scope>
    <source>
        <strain evidence="12">KCTC 42964</strain>
    </source>
</reference>
<feature type="transmembrane region" description="Helical" evidence="9">
    <location>
        <begin position="51"/>
        <end position="72"/>
    </location>
</feature>
<evidence type="ECO:0000259" key="10">
    <source>
        <dbReference type="Pfam" id="PF01618"/>
    </source>
</evidence>
<evidence type="ECO:0000313" key="12">
    <source>
        <dbReference type="Proteomes" id="UP001595528"/>
    </source>
</evidence>
<dbReference type="PANTHER" id="PTHR30433">
    <property type="entry name" value="CHEMOTAXIS PROTEIN MOTA"/>
    <property type="match status" value="1"/>
</dbReference>
<keyword evidence="6" id="KW-0283">Flagellar rotation</keyword>